<sequence length="297" mass="34436">MLPNLLIIGVPKAGTTSIFSYLNLHKDVFGSNPKEPGYFHPLRWGEKLENIDKYENAFSGHSNQKYAMEATPGYFYGGKKVSDKMKDMLPNSKVIIVLRDPVQRLFSFYKYKLSLGHIDSGLSFEGYLEKCKSMAINEKIKKENYDFWGMEGGLYADLLEAWHSTYGDNLKVCFFDDLVKDRVQFTSDICSWLGIDFENIDSTKMVIENKSMLYRSKSLQNFAISFDKNLGALWNFIPFVKKPFSFAYNLFNSKPHNAVLSSSSRKELEKFYEKDIAKTRSFLEQKQISNFPEWMNR</sequence>
<name>A0A1J5T848_9ARCH</name>
<proteinExistence type="predicted"/>
<accession>A0A1J5T848</accession>
<evidence type="ECO:0000313" key="4">
    <source>
        <dbReference type="EMBL" id="OIR17058.1"/>
    </source>
</evidence>
<evidence type="ECO:0000313" key="5">
    <source>
        <dbReference type="Proteomes" id="UP000183080"/>
    </source>
</evidence>
<protein>
    <recommendedName>
        <fullName evidence="3">Sulfotransferase domain-containing protein</fullName>
    </recommendedName>
</protein>
<dbReference type="GO" id="GO:0008146">
    <property type="term" value="F:sulfotransferase activity"/>
    <property type="evidence" value="ECO:0007669"/>
    <property type="project" value="InterPro"/>
</dbReference>
<dbReference type="SUPFAM" id="SSF52540">
    <property type="entry name" value="P-loop containing nucleoside triphosphate hydrolases"/>
    <property type="match status" value="1"/>
</dbReference>
<dbReference type="Pfam" id="PF00685">
    <property type="entry name" value="Sulfotransfer_1"/>
    <property type="match status" value="1"/>
</dbReference>
<dbReference type="AlphaFoldDB" id="A0A1J5T848"/>
<evidence type="ECO:0000256" key="2">
    <source>
        <dbReference type="ARBA" id="ARBA00023180"/>
    </source>
</evidence>
<keyword evidence="1" id="KW-0808">Transferase</keyword>
<dbReference type="PANTHER" id="PTHR10605:SF56">
    <property type="entry name" value="BIFUNCTIONAL HEPARAN SULFATE N-DEACETYLASE_N-SULFOTRANSFERASE"/>
    <property type="match status" value="1"/>
</dbReference>
<reference evidence="4 5" key="1">
    <citation type="submission" date="2016-08" db="EMBL/GenBank/DDBJ databases">
        <title>New Insights into Marine Group III Euryarchaeota, from dark to light.</title>
        <authorList>
            <person name="Haro-Moreno J.M."/>
            <person name="Rodriguez-Valera F."/>
            <person name="Lopez-Garcia P."/>
            <person name="Moreira D."/>
            <person name="Martin-Cuadrado A.B."/>
        </authorList>
    </citation>
    <scope>NUCLEOTIDE SEQUENCE [LARGE SCALE GENOMIC DNA]</scope>
    <source>
        <strain evidence="4">CG-Epi1</strain>
    </source>
</reference>
<dbReference type="PANTHER" id="PTHR10605">
    <property type="entry name" value="HEPARAN SULFATE SULFOTRANSFERASE"/>
    <property type="match status" value="1"/>
</dbReference>
<feature type="domain" description="Sulfotransferase" evidence="3">
    <location>
        <begin position="3"/>
        <end position="206"/>
    </location>
</feature>
<keyword evidence="2" id="KW-0325">Glycoprotein</keyword>
<dbReference type="Proteomes" id="UP000183080">
    <property type="component" value="Unassembled WGS sequence"/>
</dbReference>
<evidence type="ECO:0000259" key="3">
    <source>
        <dbReference type="Pfam" id="PF00685"/>
    </source>
</evidence>
<dbReference type="InterPro" id="IPR027417">
    <property type="entry name" value="P-loop_NTPase"/>
</dbReference>
<gene>
    <name evidence="4" type="ORF">BD935_02585</name>
</gene>
<organism evidence="4 5">
    <name type="scientific">Marine Group III euryarchaeote CG-Epi1</name>
    <dbReference type="NCBI Taxonomy" id="1888995"/>
    <lineage>
        <taxon>Archaea</taxon>
        <taxon>Methanobacteriati</taxon>
        <taxon>Thermoplasmatota</taxon>
        <taxon>Thermoplasmata</taxon>
        <taxon>Candidatus Thermoprofundales</taxon>
    </lineage>
</organism>
<dbReference type="Gene3D" id="3.40.50.300">
    <property type="entry name" value="P-loop containing nucleotide triphosphate hydrolases"/>
    <property type="match status" value="1"/>
</dbReference>
<dbReference type="EMBL" id="MIZA01000023">
    <property type="protein sequence ID" value="OIR17058.1"/>
    <property type="molecule type" value="Genomic_DNA"/>
</dbReference>
<comment type="caution">
    <text evidence="4">The sequence shown here is derived from an EMBL/GenBank/DDBJ whole genome shotgun (WGS) entry which is preliminary data.</text>
</comment>
<dbReference type="STRING" id="1888995.BD935_02585"/>
<dbReference type="InterPro" id="IPR037359">
    <property type="entry name" value="NST/OST"/>
</dbReference>
<evidence type="ECO:0000256" key="1">
    <source>
        <dbReference type="ARBA" id="ARBA00022679"/>
    </source>
</evidence>
<dbReference type="InterPro" id="IPR000863">
    <property type="entry name" value="Sulfotransferase_dom"/>
</dbReference>